<dbReference type="Pfam" id="PF01794">
    <property type="entry name" value="Ferric_reduct"/>
    <property type="match status" value="1"/>
</dbReference>
<protein>
    <submittedName>
        <fullName evidence="12">Ferric reductase transmembrane component 4</fullName>
    </submittedName>
</protein>
<feature type="transmembrane region" description="Helical" evidence="8">
    <location>
        <begin position="172"/>
        <end position="193"/>
    </location>
</feature>
<keyword evidence="6 8" id="KW-0472">Membrane</keyword>
<feature type="transmembrane region" description="Helical" evidence="8">
    <location>
        <begin position="270"/>
        <end position="290"/>
    </location>
</feature>
<evidence type="ECO:0000259" key="10">
    <source>
        <dbReference type="Pfam" id="PF01794"/>
    </source>
</evidence>
<dbReference type="GO" id="GO:0000293">
    <property type="term" value="F:ferric-chelate reductase activity"/>
    <property type="evidence" value="ECO:0007669"/>
    <property type="project" value="TreeGrafter"/>
</dbReference>
<evidence type="ECO:0000256" key="1">
    <source>
        <dbReference type="ARBA" id="ARBA00004141"/>
    </source>
</evidence>
<feature type="domain" description="Ferric oxidoreductase" evidence="10">
    <location>
        <begin position="274"/>
        <end position="389"/>
    </location>
</feature>
<feature type="chain" id="PRO_5025358909" evidence="9">
    <location>
        <begin position="21"/>
        <end position="686"/>
    </location>
</feature>
<feature type="compositionally biased region" description="Low complexity" evidence="7">
    <location>
        <begin position="498"/>
        <end position="508"/>
    </location>
</feature>
<dbReference type="InterPro" id="IPR039261">
    <property type="entry name" value="FNR_nucleotide-bd"/>
</dbReference>
<dbReference type="GO" id="GO:0015677">
    <property type="term" value="P:copper ion import"/>
    <property type="evidence" value="ECO:0007669"/>
    <property type="project" value="TreeGrafter"/>
</dbReference>
<proteinExistence type="predicted"/>
<evidence type="ECO:0000256" key="7">
    <source>
        <dbReference type="SAM" id="MobiDB-lite"/>
    </source>
</evidence>
<evidence type="ECO:0000256" key="8">
    <source>
        <dbReference type="SAM" id="Phobius"/>
    </source>
</evidence>
<evidence type="ECO:0000256" key="5">
    <source>
        <dbReference type="ARBA" id="ARBA00023065"/>
    </source>
</evidence>
<dbReference type="GO" id="GO:0005886">
    <property type="term" value="C:plasma membrane"/>
    <property type="evidence" value="ECO:0007669"/>
    <property type="project" value="TreeGrafter"/>
</dbReference>
<dbReference type="AlphaFoldDB" id="A0A6A6IX52"/>
<evidence type="ECO:0000313" key="13">
    <source>
        <dbReference type="Proteomes" id="UP000800094"/>
    </source>
</evidence>
<dbReference type="SUPFAM" id="SSF52343">
    <property type="entry name" value="Ferredoxin reductase-like, C-terminal NADP-linked domain"/>
    <property type="match status" value="1"/>
</dbReference>
<feature type="signal peptide" evidence="9">
    <location>
        <begin position="1"/>
        <end position="20"/>
    </location>
</feature>
<feature type="transmembrane region" description="Helical" evidence="8">
    <location>
        <begin position="346"/>
        <end position="368"/>
    </location>
</feature>
<feature type="transmembrane region" description="Helical" evidence="8">
    <location>
        <begin position="375"/>
        <end position="395"/>
    </location>
</feature>
<dbReference type="PANTHER" id="PTHR32361">
    <property type="entry name" value="FERRIC/CUPRIC REDUCTASE TRANSMEMBRANE COMPONENT"/>
    <property type="match status" value="1"/>
</dbReference>
<keyword evidence="4 8" id="KW-1133">Transmembrane helix</keyword>
<sequence>MCTLLVRAVSLLALSGTTNALIGYGIPMYKPNCAFACRASFESAMLECSSHDHAAGAHSHGAGPTSPECRAGDTPWLTTLAYCINATCGDVAPWKLEKYWADKCTGEKAVQAKWTYQEALAELGESAQPTKELGEDEMLNFTALYNEETWEAQRGTLYHFEFAETMHSRSGIILLVLGFGTPILFTVFGYLPYMSSAIDKLKPRFVYPALIGTYHVRALPFSLGNGPTAGEALYVATFFILNIILTAIDYRSYQPNTWFSNRWQEIMAYISNRTGVIAFALSPLVILFSGRNNVLLWLTNWSHSTYMLLHRWVARIFALQVILHSICELRLYGNMGELATEQREKYWIWGVVATLSVVVTTVISMLPLRRLSYEVFLILHVLLAIFTIAGSWYHVEYLFTRKWGYELWLYAACAVWFADRLMRLGRMLKNGIKRADVTEVAEDIVRIDVKGVRWDARPGKHTYAYFPTLAPLRPWENHPFSIIPTALLASRGHSTGWSASSRNSQHSSNDVEKTGASATVARTAHGSSTSGVSLYVRKSSGLTRTLGAGTSLLTLLDGPYPNNSTAAVLRTDRLILIAGGIGISGTLPYVAHHQNVKLYWSVRAASRGLVIDLENGLSGVREKVVKIGERLDLQGLLEAEKNEGWERIGIVVCGPGGMCDSVRDLVAKAGRERRAVWELEVEAFSW</sequence>
<keyword evidence="9" id="KW-0732">Signal</keyword>
<reference evidence="12" key="1">
    <citation type="journal article" date="2020" name="Stud. Mycol.">
        <title>101 Dothideomycetes genomes: a test case for predicting lifestyles and emergence of pathogens.</title>
        <authorList>
            <person name="Haridas S."/>
            <person name="Albert R."/>
            <person name="Binder M."/>
            <person name="Bloem J."/>
            <person name="Labutti K."/>
            <person name="Salamov A."/>
            <person name="Andreopoulos B."/>
            <person name="Baker S."/>
            <person name="Barry K."/>
            <person name="Bills G."/>
            <person name="Bluhm B."/>
            <person name="Cannon C."/>
            <person name="Castanera R."/>
            <person name="Culley D."/>
            <person name="Daum C."/>
            <person name="Ezra D."/>
            <person name="Gonzalez J."/>
            <person name="Henrissat B."/>
            <person name="Kuo A."/>
            <person name="Liang C."/>
            <person name="Lipzen A."/>
            <person name="Lutzoni F."/>
            <person name="Magnuson J."/>
            <person name="Mondo S."/>
            <person name="Nolan M."/>
            <person name="Ohm R."/>
            <person name="Pangilinan J."/>
            <person name="Park H.-J."/>
            <person name="Ramirez L."/>
            <person name="Alfaro M."/>
            <person name="Sun H."/>
            <person name="Tritt A."/>
            <person name="Yoshinaga Y."/>
            <person name="Zwiers L.-H."/>
            <person name="Turgeon B."/>
            <person name="Goodwin S."/>
            <person name="Spatafora J."/>
            <person name="Crous P."/>
            <person name="Grigoriev I."/>
        </authorList>
    </citation>
    <scope>NUCLEOTIDE SEQUENCE</scope>
    <source>
        <strain evidence="12">CBS 122368</strain>
    </source>
</reference>
<dbReference type="Pfam" id="PF08022">
    <property type="entry name" value="FAD_binding_8"/>
    <property type="match status" value="1"/>
</dbReference>
<keyword evidence="3 8" id="KW-0812">Transmembrane</keyword>
<dbReference type="SFLD" id="SFLDS00052">
    <property type="entry name" value="Ferric_Reductase_Domain"/>
    <property type="match status" value="1"/>
</dbReference>
<organism evidence="12 13">
    <name type="scientific">Trematosphaeria pertusa</name>
    <dbReference type="NCBI Taxonomy" id="390896"/>
    <lineage>
        <taxon>Eukaryota</taxon>
        <taxon>Fungi</taxon>
        <taxon>Dikarya</taxon>
        <taxon>Ascomycota</taxon>
        <taxon>Pezizomycotina</taxon>
        <taxon>Dothideomycetes</taxon>
        <taxon>Pleosporomycetidae</taxon>
        <taxon>Pleosporales</taxon>
        <taxon>Massarineae</taxon>
        <taxon>Trematosphaeriaceae</taxon>
        <taxon>Trematosphaeria</taxon>
    </lineage>
</organism>
<name>A0A6A6IX52_9PLEO</name>
<feature type="transmembrane region" description="Helical" evidence="8">
    <location>
        <begin position="407"/>
        <end position="424"/>
    </location>
</feature>
<feature type="region of interest" description="Disordered" evidence="7">
    <location>
        <begin position="497"/>
        <end position="524"/>
    </location>
</feature>
<dbReference type="PANTHER" id="PTHR32361:SF9">
    <property type="entry name" value="FERRIC REDUCTASE TRANSMEMBRANE COMPONENT 3-RELATED"/>
    <property type="match status" value="1"/>
</dbReference>
<accession>A0A6A6IX52</accession>
<evidence type="ECO:0000256" key="3">
    <source>
        <dbReference type="ARBA" id="ARBA00022692"/>
    </source>
</evidence>
<evidence type="ECO:0000256" key="9">
    <source>
        <dbReference type="SAM" id="SignalP"/>
    </source>
</evidence>
<dbReference type="OrthoDB" id="167398at2759"/>
<evidence type="ECO:0000256" key="2">
    <source>
        <dbReference type="ARBA" id="ARBA00022448"/>
    </source>
</evidence>
<dbReference type="RefSeq" id="XP_033689968.1">
    <property type="nucleotide sequence ID" value="XM_033825537.1"/>
</dbReference>
<evidence type="ECO:0000259" key="11">
    <source>
        <dbReference type="Pfam" id="PF08022"/>
    </source>
</evidence>
<dbReference type="GeneID" id="54578867"/>
<dbReference type="InterPro" id="IPR013130">
    <property type="entry name" value="Fe3_Rdtase_TM_dom"/>
</dbReference>
<evidence type="ECO:0000313" key="12">
    <source>
        <dbReference type="EMBL" id="KAF2254964.1"/>
    </source>
</evidence>
<keyword evidence="5" id="KW-0406">Ion transport</keyword>
<keyword evidence="13" id="KW-1185">Reference proteome</keyword>
<dbReference type="Proteomes" id="UP000800094">
    <property type="component" value="Unassembled WGS sequence"/>
</dbReference>
<gene>
    <name evidence="12" type="ORF">BU26DRAFT_475532</name>
</gene>
<evidence type="ECO:0000256" key="4">
    <source>
        <dbReference type="ARBA" id="ARBA00022989"/>
    </source>
</evidence>
<feature type="domain" description="FAD-binding 8" evidence="11">
    <location>
        <begin position="431"/>
        <end position="483"/>
    </location>
</feature>
<dbReference type="InterPro" id="IPR013112">
    <property type="entry name" value="FAD-bd_8"/>
</dbReference>
<dbReference type="CDD" id="cd06186">
    <property type="entry name" value="NOX_Duox_like_FAD_NADP"/>
    <property type="match status" value="1"/>
</dbReference>
<keyword evidence="2" id="KW-0813">Transport</keyword>
<comment type="subcellular location">
    <subcellularLocation>
        <location evidence="1">Membrane</location>
        <topology evidence="1">Multi-pass membrane protein</topology>
    </subcellularLocation>
</comment>
<dbReference type="GO" id="GO:0006826">
    <property type="term" value="P:iron ion transport"/>
    <property type="evidence" value="ECO:0007669"/>
    <property type="project" value="TreeGrafter"/>
</dbReference>
<dbReference type="InterPro" id="IPR051410">
    <property type="entry name" value="Ferric/Cupric_Reductase"/>
</dbReference>
<dbReference type="EMBL" id="ML987190">
    <property type="protein sequence ID" value="KAF2254964.1"/>
    <property type="molecule type" value="Genomic_DNA"/>
</dbReference>
<dbReference type="GO" id="GO:0006879">
    <property type="term" value="P:intracellular iron ion homeostasis"/>
    <property type="evidence" value="ECO:0007669"/>
    <property type="project" value="TreeGrafter"/>
</dbReference>
<dbReference type="SFLD" id="SFLDG01168">
    <property type="entry name" value="Ferric_reductase_subgroup_(FRE"/>
    <property type="match status" value="1"/>
</dbReference>
<feature type="transmembrane region" description="Helical" evidence="8">
    <location>
        <begin position="232"/>
        <end position="250"/>
    </location>
</feature>
<dbReference type="Gene3D" id="3.40.50.80">
    <property type="entry name" value="Nucleotide-binding domain of ferredoxin-NADP reductase (FNR) module"/>
    <property type="match status" value="1"/>
</dbReference>
<evidence type="ECO:0000256" key="6">
    <source>
        <dbReference type="ARBA" id="ARBA00023136"/>
    </source>
</evidence>